<gene>
    <name evidence="1" type="ORF">WFZ85_11215</name>
</gene>
<organism evidence="1 2">
    <name type="scientific">Flavobacterium aureirubrum</name>
    <dbReference type="NCBI Taxonomy" id="3133147"/>
    <lineage>
        <taxon>Bacteria</taxon>
        <taxon>Pseudomonadati</taxon>
        <taxon>Bacteroidota</taxon>
        <taxon>Flavobacteriia</taxon>
        <taxon>Flavobacteriales</taxon>
        <taxon>Flavobacteriaceae</taxon>
        <taxon>Flavobacterium</taxon>
    </lineage>
</organism>
<sequence length="156" mass="18281">MKQRIYIDTSVIGGYFDEEFKDATRSFFKRFENNEIVFVISDLLDVELIRAPKNVKELLHNYSTEKFERIELTEDAVKLANRYIEEKVVGKTSLEDCRHIAIATISKVDVLASWNFKHIVNLDRIKGYNSVNLKLGYQMIEIRSPKDLINFENEND</sequence>
<name>A0ABU9N7B9_9FLAO</name>
<dbReference type="RefSeq" id="WP_342696382.1">
    <property type="nucleotide sequence ID" value="NZ_JBCGDO010000015.1"/>
</dbReference>
<evidence type="ECO:0000313" key="2">
    <source>
        <dbReference type="Proteomes" id="UP001460072"/>
    </source>
</evidence>
<accession>A0ABU9N7B9</accession>
<keyword evidence="2" id="KW-1185">Reference proteome</keyword>
<evidence type="ECO:0000313" key="1">
    <source>
        <dbReference type="EMBL" id="MEM0543186.1"/>
    </source>
</evidence>
<dbReference type="EMBL" id="JBCGDO010000015">
    <property type="protein sequence ID" value="MEM0543186.1"/>
    <property type="molecule type" value="Genomic_DNA"/>
</dbReference>
<proteinExistence type="predicted"/>
<reference evidence="1 2" key="1">
    <citation type="submission" date="2024-03" db="EMBL/GenBank/DDBJ databases">
        <title>Two novel species of the genus Flavobacterium exhibiting potentially degradation of complex polysaccharides.</title>
        <authorList>
            <person name="Lian X."/>
        </authorList>
    </citation>
    <scope>NUCLEOTIDE SEQUENCE [LARGE SCALE GENOMIC DNA]</scope>
    <source>
        <strain evidence="2">j3</strain>
    </source>
</reference>
<comment type="caution">
    <text evidence="1">The sequence shown here is derived from an EMBL/GenBank/DDBJ whole genome shotgun (WGS) entry which is preliminary data.</text>
</comment>
<dbReference type="Proteomes" id="UP001460072">
    <property type="component" value="Unassembled WGS sequence"/>
</dbReference>
<dbReference type="InterPro" id="IPR029060">
    <property type="entry name" value="PIN-like_dom_sf"/>
</dbReference>
<protein>
    <submittedName>
        <fullName evidence="1">PIN domain protein</fullName>
    </submittedName>
</protein>
<dbReference type="SUPFAM" id="SSF88723">
    <property type="entry name" value="PIN domain-like"/>
    <property type="match status" value="1"/>
</dbReference>